<dbReference type="AlphaFoldDB" id="B3EP10"/>
<dbReference type="STRING" id="331678.Cphamn1_0836"/>
<dbReference type="EMBL" id="CP001101">
    <property type="protein sequence ID" value="ACE03787.1"/>
    <property type="molecule type" value="Genomic_DNA"/>
</dbReference>
<name>B3EP10_CHLPB</name>
<organism evidence="1">
    <name type="scientific">Chlorobium phaeobacteroides (strain BS1)</name>
    <dbReference type="NCBI Taxonomy" id="331678"/>
    <lineage>
        <taxon>Bacteria</taxon>
        <taxon>Pseudomonadati</taxon>
        <taxon>Chlorobiota</taxon>
        <taxon>Chlorobiia</taxon>
        <taxon>Chlorobiales</taxon>
        <taxon>Chlorobiaceae</taxon>
        <taxon>Chlorobium/Pelodictyon group</taxon>
        <taxon>Chlorobium</taxon>
    </lineage>
</organism>
<dbReference type="HOGENOM" id="CLU_2951870_0_0_10"/>
<protein>
    <submittedName>
        <fullName evidence="1">Uncharacterized protein</fullName>
    </submittedName>
</protein>
<evidence type="ECO:0000313" key="1">
    <source>
        <dbReference type="EMBL" id="ACE03787.1"/>
    </source>
</evidence>
<reference evidence="1" key="1">
    <citation type="submission" date="2008-06" db="EMBL/GenBank/DDBJ databases">
        <title>Complete sequence of Chlorobium phaeobacteroides BS1.</title>
        <authorList>
            <consortium name="US DOE Joint Genome Institute"/>
            <person name="Lucas S."/>
            <person name="Copeland A."/>
            <person name="Lapidus A."/>
            <person name="Glavina del Rio T."/>
            <person name="Dalin E."/>
            <person name="Tice H."/>
            <person name="Bruce D."/>
            <person name="Goodwin L."/>
            <person name="Pitluck S."/>
            <person name="Schmutz J."/>
            <person name="Larimer F."/>
            <person name="Land M."/>
            <person name="Hauser L."/>
            <person name="Kyrpides N."/>
            <person name="Ovchinnikova G."/>
            <person name="Li T."/>
            <person name="Liu Z."/>
            <person name="Zhao F."/>
            <person name="Overmann J."/>
            <person name="Bryant D.A."/>
            <person name="Richardson P."/>
        </authorList>
    </citation>
    <scope>NUCLEOTIDE SEQUENCE [LARGE SCALE GENOMIC DNA]</scope>
    <source>
        <strain evidence="1">BS1</strain>
    </source>
</reference>
<sequence length="59" mass="6880">MTGEGTYGFPCKTCEIDAQISRVRLGNDRKGKVSRSYTHFFFFGELFRLRFNGLYANYI</sequence>
<dbReference type="KEGG" id="cpb:Cphamn1_0836"/>
<proteinExistence type="predicted"/>
<gene>
    <name evidence="1" type="ordered locus">Cphamn1_0836</name>
</gene>
<accession>B3EP10</accession>